<evidence type="ECO:0000313" key="7">
    <source>
        <dbReference type="Proteomes" id="UP001153069"/>
    </source>
</evidence>
<keyword evidence="2" id="KW-0813">Transport</keyword>
<name>A0A9N8HTD9_9STRA</name>
<dbReference type="AlphaFoldDB" id="A0A9N8HTD9"/>
<sequence>MRFLKKTSDTYAGTASSKKPGAYPVSGGSPGGSHLDGIANNGATSTVALNGQLVEESPLHNETKAGTSLAVDVEPVQEHSRTWLVLSLLAILVIVGIIIVLSVALSGGFDGDDDSGSSNDFPVNLDTKASTLDKIRSAGVLRAGVLRAGYLVEFEQFPDLTRAIAGGIMGGAGTVEFEKMSFLSDLVTSLANGTVDILLTVIPHTMERDVLWSFSPSVPFMYSGLQVAGDHFHVQCVEDGFHHLGECSGLRVCVEGHNYKAIRTHLPIGYMGNKHIFVVDTIEGLLEGFKRDCNVLASDRLILQDIYLRTQSWNGTFTVGENFYSRKPFVALTRNDDPEFSDFVNAIIMGLMAAEQQNITQATAHLLPQTTLFGEDYKDMFRNAISAGGNFGEVYDNHFEGSLPRSVVDSINNGTTGLLYPHPFGGISMDKGTFLNVQGEREMLRCGIHTDRPGFAAGTENNTYSGMDVDYCRALAVGLFKGDDEAVEFVEVVDQSDGYALLASREIDVLTGATWTLQNDVKEPTTNQGYSFSIPYFYGYSPNHDNFCLATRQDDPDWSGFVYWIVTSTFYAEEHGIGHQNSSLMPEVFVYGPRMKHVFRDVTLAVGSYAEIYERNVEALIPRSGRNLLNTQPESQHYVVPGLF</sequence>
<evidence type="ECO:0000313" key="6">
    <source>
        <dbReference type="EMBL" id="CAB9525236.1"/>
    </source>
</evidence>
<dbReference type="Gene3D" id="3.40.190.10">
    <property type="entry name" value="Periplasmic binding protein-like II"/>
    <property type="match status" value="3"/>
</dbReference>
<evidence type="ECO:0000256" key="4">
    <source>
        <dbReference type="SAM" id="MobiDB-lite"/>
    </source>
</evidence>
<evidence type="ECO:0000256" key="2">
    <source>
        <dbReference type="ARBA" id="ARBA00022448"/>
    </source>
</evidence>
<dbReference type="PANTHER" id="PTHR30085">
    <property type="entry name" value="AMINO ACID ABC TRANSPORTER PERMEASE"/>
    <property type="match status" value="1"/>
</dbReference>
<accession>A0A9N8HTD9</accession>
<dbReference type="EMBL" id="CAICTM010001646">
    <property type="protein sequence ID" value="CAB9525236.1"/>
    <property type="molecule type" value="Genomic_DNA"/>
</dbReference>
<dbReference type="SUPFAM" id="SSF53850">
    <property type="entry name" value="Periplasmic binding protein-like II"/>
    <property type="match status" value="2"/>
</dbReference>
<dbReference type="Proteomes" id="UP001153069">
    <property type="component" value="Unassembled WGS sequence"/>
</dbReference>
<proteinExistence type="inferred from homology"/>
<dbReference type="GO" id="GO:0006865">
    <property type="term" value="P:amino acid transport"/>
    <property type="evidence" value="ECO:0007669"/>
    <property type="project" value="TreeGrafter"/>
</dbReference>
<keyword evidence="3" id="KW-0732">Signal</keyword>
<organism evidence="6 7">
    <name type="scientific">Seminavis robusta</name>
    <dbReference type="NCBI Taxonomy" id="568900"/>
    <lineage>
        <taxon>Eukaryota</taxon>
        <taxon>Sar</taxon>
        <taxon>Stramenopiles</taxon>
        <taxon>Ochrophyta</taxon>
        <taxon>Bacillariophyta</taxon>
        <taxon>Bacillariophyceae</taxon>
        <taxon>Bacillariophycidae</taxon>
        <taxon>Naviculales</taxon>
        <taxon>Naviculaceae</taxon>
        <taxon>Seminavis</taxon>
    </lineage>
</organism>
<comment type="similarity">
    <text evidence="1">Belongs to the bacterial solute-binding protein 3 family.</text>
</comment>
<dbReference type="PANTHER" id="PTHR30085:SF6">
    <property type="entry name" value="ABC TRANSPORTER GLUTAMINE-BINDING PROTEIN GLNH"/>
    <property type="match status" value="1"/>
</dbReference>
<feature type="transmembrane region" description="Helical" evidence="5">
    <location>
        <begin position="83"/>
        <end position="105"/>
    </location>
</feature>
<protein>
    <submittedName>
        <fullName evidence="6">Extracellular solute-binding protein</fullName>
    </submittedName>
</protein>
<evidence type="ECO:0000256" key="5">
    <source>
        <dbReference type="SAM" id="Phobius"/>
    </source>
</evidence>
<keyword evidence="5" id="KW-1133">Transmembrane helix</keyword>
<feature type="region of interest" description="Disordered" evidence="4">
    <location>
        <begin position="1"/>
        <end position="37"/>
    </location>
</feature>
<evidence type="ECO:0000256" key="1">
    <source>
        <dbReference type="ARBA" id="ARBA00010333"/>
    </source>
</evidence>
<reference evidence="6" key="1">
    <citation type="submission" date="2020-06" db="EMBL/GenBank/DDBJ databases">
        <authorList>
            <consortium name="Plant Systems Biology data submission"/>
        </authorList>
    </citation>
    <scope>NUCLEOTIDE SEQUENCE</scope>
    <source>
        <strain evidence="6">D6</strain>
    </source>
</reference>
<gene>
    <name evidence="6" type="ORF">SEMRO_1648_G288470.1</name>
</gene>
<keyword evidence="5" id="KW-0472">Membrane</keyword>
<evidence type="ECO:0000256" key="3">
    <source>
        <dbReference type="ARBA" id="ARBA00022729"/>
    </source>
</evidence>
<dbReference type="InterPro" id="IPR051455">
    <property type="entry name" value="Bact_solute-bind_prot3"/>
</dbReference>
<keyword evidence="7" id="KW-1185">Reference proteome</keyword>
<keyword evidence="5" id="KW-0812">Transmembrane</keyword>
<dbReference type="OrthoDB" id="10056896at2759"/>
<comment type="caution">
    <text evidence="6">The sequence shown here is derived from an EMBL/GenBank/DDBJ whole genome shotgun (WGS) entry which is preliminary data.</text>
</comment>